<accession>M2QBR6</accession>
<evidence type="ECO:0000313" key="1">
    <source>
        <dbReference type="EMBL" id="EMD23537.1"/>
    </source>
</evidence>
<evidence type="ECO:0000313" key="2">
    <source>
        <dbReference type="Proteomes" id="UP000014137"/>
    </source>
</evidence>
<dbReference type="AlphaFoldDB" id="M2QBR6"/>
<name>M2QBR6_9PSEU</name>
<comment type="caution">
    <text evidence="1">The sequence shown here is derived from an EMBL/GenBank/DDBJ whole genome shotgun (WGS) entry which is preliminary data.</text>
</comment>
<organism evidence="1 2">
    <name type="scientific">Amycolatopsis azurea DSM 43854</name>
    <dbReference type="NCBI Taxonomy" id="1238180"/>
    <lineage>
        <taxon>Bacteria</taxon>
        <taxon>Bacillati</taxon>
        <taxon>Actinomycetota</taxon>
        <taxon>Actinomycetes</taxon>
        <taxon>Pseudonocardiales</taxon>
        <taxon>Pseudonocardiaceae</taxon>
        <taxon>Amycolatopsis</taxon>
    </lineage>
</organism>
<dbReference type="EMBL" id="ANMG01000073">
    <property type="protein sequence ID" value="EMD23537.1"/>
    <property type="molecule type" value="Genomic_DNA"/>
</dbReference>
<protein>
    <submittedName>
        <fullName evidence="1">Uncharacterized protein</fullName>
    </submittedName>
</protein>
<dbReference type="Proteomes" id="UP000014137">
    <property type="component" value="Unassembled WGS sequence"/>
</dbReference>
<gene>
    <name evidence="1" type="ORF">C791_7187</name>
</gene>
<sequence length="43" mass="4986">MLTRKPRLVDGWQLLGFGRHPSTVITPCLPHVRTPHFRPPDRV</sequence>
<dbReference type="PATRIC" id="fig|1238180.3.peg.6790"/>
<reference evidence="1 2" key="1">
    <citation type="submission" date="2012-10" db="EMBL/GenBank/DDBJ databases">
        <title>Genome assembly of Amycolatopsis azurea DSM 43854.</title>
        <authorList>
            <person name="Khatri I."/>
            <person name="Kaur I."/>
            <person name="Subramanian S."/>
            <person name="Mayilraj S."/>
        </authorList>
    </citation>
    <scope>NUCLEOTIDE SEQUENCE [LARGE SCALE GENOMIC DNA]</scope>
    <source>
        <strain evidence="1 2">DSM 43854</strain>
    </source>
</reference>
<proteinExistence type="predicted"/>